<dbReference type="AlphaFoldDB" id="A0A2N3PP27"/>
<dbReference type="InterPro" id="IPR033480">
    <property type="entry name" value="sCache_2"/>
</dbReference>
<dbReference type="PROSITE" id="PS50885">
    <property type="entry name" value="HAMP"/>
    <property type="match status" value="1"/>
</dbReference>
<feature type="domain" description="T-SNARE coiled-coil homology" evidence="11">
    <location>
        <begin position="433"/>
        <end position="495"/>
    </location>
</feature>
<dbReference type="CDD" id="cd06225">
    <property type="entry name" value="HAMP"/>
    <property type="match status" value="1"/>
</dbReference>
<dbReference type="Gene3D" id="6.10.340.10">
    <property type="match status" value="1"/>
</dbReference>
<evidence type="ECO:0000256" key="8">
    <source>
        <dbReference type="ARBA" id="ARBA00029447"/>
    </source>
</evidence>
<organism evidence="13 14">
    <name type="scientific">Telmatospirillum siberiense</name>
    <dbReference type="NCBI Taxonomy" id="382514"/>
    <lineage>
        <taxon>Bacteria</taxon>
        <taxon>Pseudomonadati</taxon>
        <taxon>Pseudomonadota</taxon>
        <taxon>Alphaproteobacteria</taxon>
        <taxon>Rhodospirillales</taxon>
        <taxon>Rhodospirillaceae</taxon>
        <taxon>Telmatospirillum</taxon>
    </lineage>
</organism>
<comment type="caution">
    <text evidence="13">The sequence shown here is derived from an EMBL/GenBank/DDBJ whole genome shotgun (WGS) entry which is preliminary data.</text>
</comment>
<keyword evidence="6" id="KW-0472">Membrane</keyword>
<sequence>MAYEGLSAMRDSMVEDRRQALRQIVESAGSIVASYQARVEKGEMGLDEAKVAAKEALRVVRYGEGDYVFIVDHQYRNVLLPPRLDLEGRDQSQAKDPMGVYFAREIVDTARRAGVGYVSYHWARAKDEPAVPKMAAVLDFKPWNWVICTGVYVDDLDAAFHAKAIDIGVTGLIILLLGVGLGATMARSVTGPLGRVVVRMRSLAAGETAAAVDGIARSDEIGELARAMEVFRANALENRRLQDQQEEMKVAAAAERKQALARLAGDFETSVMDVVRVVAASSSALQTTAQSMSGGASQVVSQATAVAVSAEQATANVQTVASAAEELTASISEISRQVVDSAKISTEASEHAARTNSMVQGLAAAADRIGEVVKLINDIAAQTNLLALNATIEAARAGDAGKGFAVVAGEVKSLANQTARATEEIGQQISSVQDETRRTVDAIREIAAVVDRIREISAGTAAAIEEQGAATKEIARNVEQAALGTQEVSRNIGGINRSAEATGSAAEQVLGSSGDLAVHSEKLRVEVTRFLAGVRSA</sequence>
<dbReference type="Pfam" id="PF17200">
    <property type="entry name" value="sCache_2"/>
    <property type="match status" value="1"/>
</dbReference>
<dbReference type="PANTHER" id="PTHR32089:SF112">
    <property type="entry name" value="LYSOZYME-LIKE PROTEIN-RELATED"/>
    <property type="match status" value="1"/>
</dbReference>
<dbReference type="InterPro" id="IPR000727">
    <property type="entry name" value="T_SNARE_dom"/>
</dbReference>
<dbReference type="InterPro" id="IPR003660">
    <property type="entry name" value="HAMP_dom"/>
</dbReference>
<evidence type="ECO:0000256" key="7">
    <source>
        <dbReference type="ARBA" id="ARBA00023224"/>
    </source>
</evidence>
<evidence type="ECO:0000256" key="5">
    <source>
        <dbReference type="ARBA" id="ARBA00022989"/>
    </source>
</evidence>
<dbReference type="Gene3D" id="3.30.450.20">
    <property type="entry name" value="PAS domain"/>
    <property type="match status" value="1"/>
</dbReference>
<dbReference type="EMBL" id="PIUM01000037">
    <property type="protein sequence ID" value="PKU22147.1"/>
    <property type="molecule type" value="Genomic_DNA"/>
</dbReference>
<evidence type="ECO:0000256" key="3">
    <source>
        <dbReference type="ARBA" id="ARBA00022519"/>
    </source>
</evidence>
<dbReference type="GO" id="GO:0006935">
    <property type="term" value="P:chemotaxis"/>
    <property type="evidence" value="ECO:0007669"/>
    <property type="project" value="InterPro"/>
</dbReference>
<name>A0A2N3PP27_9PROT</name>
<keyword evidence="2" id="KW-1003">Cell membrane</keyword>
<feature type="domain" description="HAMP" evidence="12">
    <location>
        <begin position="187"/>
        <end position="240"/>
    </location>
</feature>
<dbReference type="Pfam" id="PF00672">
    <property type="entry name" value="HAMP"/>
    <property type="match status" value="1"/>
</dbReference>
<dbReference type="SUPFAM" id="SSF58104">
    <property type="entry name" value="Methyl-accepting chemotaxis protein (MCP) signaling domain"/>
    <property type="match status" value="1"/>
</dbReference>
<reference evidence="14" key="1">
    <citation type="submission" date="2017-12" db="EMBL/GenBank/DDBJ databases">
        <title>Draft genome sequence of Telmatospirillum siberiense 26-4b1T, an acidotolerant peatland alphaproteobacterium potentially involved in sulfur cycling.</title>
        <authorList>
            <person name="Hausmann B."/>
            <person name="Pjevac P."/>
            <person name="Schreck K."/>
            <person name="Herbold C.W."/>
            <person name="Daims H."/>
            <person name="Wagner M."/>
            <person name="Pester M."/>
            <person name="Loy A."/>
        </authorList>
    </citation>
    <scope>NUCLEOTIDE SEQUENCE [LARGE SCALE GENOMIC DNA]</scope>
    <source>
        <strain evidence="14">26-4b1</strain>
    </source>
</reference>
<evidence type="ECO:0000259" key="11">
    <source>
        <dbReference type="PROSITE" id="PS50192"/>
    </source>
</evidence>
<protein>
    <submittedName>
        <fullName evidence="13">Methyl-accepting chemotaxis protein</fullName>
    </submittedName>
</protein>
<evidence type="ECO:0000313" key="13">
    <source>
        <dbReference type="EMBL" id="PKU22147.1"/>
    </source>
</evidence>
<evidence type="ECO:0000259" key="12">
    <source>
        <dbReference type="PROSITE" id="PS50885"/>
    </source>
</evidence>
<evidence type="ECO:0000256" key="2">
    <source>
        <dbReference type="ARBA" id="ARBA00022475"/>
    </source>
</evidence>
<dbReference type="PRINTS" id="PR00260">
    <property type="entry name" value="CHEMTRNSDUCR"/>
</dbReference>
<dbReference type="InterPro" id="IPR004090">
    <property type="entry name" value="Chemotax_Me-accpt_rcpt"/>
</dbReference>
<evidence type="ECO:0000259" key="10">
    <source>
        <dbReference type="PROSITE" id="PS50111"/>
    </source>
</evidence>
<comment type="subcellular location">
    <subcellularLocation>
        <location evidence="1">Cell inner membrane</location>
        <topology evidence="1">Multi-pass membrane protein</topology>
    </subcellularLocation>
</comment>
<evidence type="ECO:0000256" key="4">
    <source>
        <dbReference type="ARBA" id="ARBA00022692"/>
    </source>
</evidence>
<keyword evidence="5" id="KW-1133">Transmembrane helix</keyword>
<evidence type="ECO:0000256" key="1">
    <source>
        <dbReference type="ARBA" id="ARBA00004429"/>
    </source>
</evidence>
<dbReference type="SMART" id="SM01049">
    <property type="entry name" value="Cache_2"/>
    <property type="match status" value="1"/>
</dbReference>
<keyword evidence="7 9" id="KW-0807">Transducer</keyword>
<dbReference type="PROSITE" id="PS50192">
    <property type="entry name" value="T_SNARE"/>
    <property type="match status" value="1"/>
</dbReference>
<evidence type="ECO:0000256" key="6">
    <source>
        <dbReference type="ARBA" id="ARBA00023136"/>
    </source>
</evidence>
<evidence type="ECO:0000313" key="14">
    <source>
        <dbReference type="Proteomes" id="UP000233293"/>
    </source>
</evidence>
<comment type="similarity">
    <text evidence="8">Belongs to the methyl-accepting chemotaxis (MCP) protein family.</text>
</comment>
<dbReference type="GO" id="GO:0007165">
    <property type="term" value="P:signal transduction"/>
    <property type="evidence" value="ECO:0007669"/>
    <property type="project" value="UniProtKB-KW"/>
</dbReference>
<evidence type="ECO:0000256" key="9">
    <source>
        <dbReference type="PROSITE-ProRule" id="PRU00284"/>
    </source>
</evidence>
<proteinExistence type="inferred from homology"/>
<accession>A0A2N3PP27</accession>
<dbReference type="SMART" id="SM00304">
    <property type="entry name" value="HAMP"/>
    <property type="match status" value="1"/>
</dbReference>
<dbReference type="Pfam" id="PF00015">
    <property type="entry name" value="MCPsignal"/>
    <property type="match status" value="1"/>
</dbReference>
<dbReference type="PANTHER" id="PTHR32089">
    <property type="entry name" value="METHYL-ACCEPTING CHEMOTAXIS PROTEIN MCPB"/>
    <property type="match status" value="1"/>
</dbReference>
<keyword evidence="3" id="KW-0997">Cell inner membrane</keyword>
<dbReference type="GO" id="GO:0004888">
    <property type="term" value="F:transmembrane signaling receptor activity"/>
    <property type="evidence" value="ECO:0007669"/>
    <property type="project" value="InterPro"/>
</dbReference>
<dbReference type="Proteomes" id="UP000233293">
    <property type="component" value="Unassembled WGS sequence"/>
</dbReference>
<dbReference type="SMART" id="SM00283">
    <property type="entry name" value="MA"/>
    <property type="match status" value="1"/>
</dbReference>
<dbReference type="Gene3D" id="1.10.287.950">
    <property type="entry name" value="Methyl-accepting chemotaxis protein"/>
    <property type="match status" value="1"/>
</dbReference>
<gene>
    <name evidence="13" type="ORF">CWS72_23215</name>
</gene>
<dbReference type="InterPro" id="IPR004089">
    <property type="entry name" value="MCPsignal_dom"/>
</dbReference>
<dbReference type="GO" id="GO:0005886">
    <property type="term" value="C:plasma membrane"/>
    <property type="evidence" value="ECO:0007669"/>
    <property type="project" value="UniProtKB-SubCell"/>
</dbReference>
<feature type="domain" description="Methyl-accepting transducer" evidence="10">
    <location>
        <begin position="281"/>
        <end position="517"/>
    </location>
</feature>
<keyword evidence="14" id="KW-1185">Reference proteome</keyword>
<keyword evidence="4" id="KW-0812">Transmembrane</keyword>
<dbReference type="PROSITE" id="PS50111">
    <property type="entry name" value="CHEMOTAXIS_TRANSDUC_2"/>
    <property type="match status" value="1"/>
</dbReference>